<dbReference type="PANTHER" id="PTHR43300">
    <property type="entry name" value="ACETYLTRANSFERASE"/>
    <property type="match status" value="1"/>
</dbReference>
<proteinExistence type="predicted"/>
<dbReference type="Pfam" id="PF17836">
    <property type="entry name" value="PglD_N"/>
    <property type="match status" value="1"/>
</dbReference>
<dbReference type="EMBL" id="FQZS01000004">
    <property type="protein sequence ID" value="SHI53147.1"/>
    <property type="molecule type" value="Genomic_DNA"/>
</dbReference>
<keyword evidence="2" id="KW-0677">Repeat</keyword>
<gene>
    <name evidence="6" type="ORF">SAMN02745176_00574</name>
</gene>
<evidence type="ECO:0000259" key="5">
    <source>
        <dbReference type="Pfam" id="PF17836"/>
    </source>
</evidence>
<evidence type="ECO:0000256" key="1">
    <source>
        <dbReference type="ARBA" id="ARBA00022679"/>
    </source>
</evidence>
<dbReference type="InterPro" id="IPR011004">
    <property type="entry name" value="Trimer_LpxA-like_sf"/>
</dbReference>
<evidence type="ECO:0000313" key="6">
    <source>
        <dbReference type="EMBL" id="SHI53147.1"/>
    </source>
</evidence>
<organism evidence="6 7">
    <name type="scientific">Lutispora thermophila DSM 19022</name>
    <dbReference type="NCBI Taxonomy" id="1122184"/>
    <lineage>
        <taxon>Bacteria</taxon>
        <taxon>Bacillati</taxon>
        <taxon>Bacillota</taxon>
        <taxon>Clostridia</taxon>
        <taxon>Lutisporales</taxon>
        <taxon>Lutisporaceae</taxon>
        <taxon>Lutispora</taxon>
    </lineage>
</organism>
<feature type="binding site" evidence="4">
    <location>
        <position position="72"/>
    </location>
    <ligand>
        <name>substrate</name>
    </ligand>
</feature>
<dbReference type="RefSeq" id="WP_073024512.1">
    <property type="nucleotide sequence ID" value="NZ_FQZS01000004.1"/>
</dbReference>
<sequence>MKDIVILGAGGFGREVAWLIEEINKIESQWNLLGFIDEDLSKHGSILNGYKVLGDLNWLEGKDEIYCVCALGSTTSKKAMVHKAKEKGAKFATLIDPCVRISQTVEIGEGTIICAGNVLTVNIKIGEHVGLHVNCNTGHDTVIDDFATILPGSNIAGHVYLGEGCFIGTGASIINDINIGKWTTIGAGAAVIRDIPSYCTAVGVPARVIKYHEKI</sequence>
<dbReference type="STRING" id="1122184.SAMN02745176_00574"/>
<dbReference type="NCBIfam" id="TIGR03570">
    <property type="entry name" value="NeuD_NnaD"/>
    <property type="match status" value="1"/>
</dbReference>
<dbReference type="CDD" id="cd03360">
    <property type="entry name" value="LbH_AT_putative"/>
    <property type="match status" value="1"/>
</dbReference>
<dbReference type="AlphaFoldDB" id="A0A1M6BWV6"/>
<evidence type="ECO:0000256" key="3">
    <source>
        <dbReference type="PIRSR" id="PIRSR620019-1"/>
    </source>
</evidence>
<evidence type="ECO:0000256" key="4">
    <source>
        <dbReference type="PIRSR" id="PIRSR620019-2"/>
    </source>
</evidence>
<dbReference type="InterPro" id="IPR050179">
    <property type="entry name" value="Trans_hexapeptide_repeat"/>
</dbReference>
<evidence type="ECO:0000313" key="7">
    <source>
        <dbReference type="Proteomes" id="UP000184442"/>
    </source>
</evidence>
<dbReference type="OrthoDB" id="9801456at2"/>
<keyword evidence="7" id="KW-1185">Reference proteome</keyword>
<dbReference type="InterPro" id="IPR018357">
    <property type="entry name" value="Hexapep_transf_CS"/>
</dbReference>
<dbReference type="SUPFAM" id="SSF51161">
    <property type="entry name" value="Trimeric LpxA-like enzymes"/>
    <property type="match status" value="1"/>
</dbReference>
<evidence type="ECO:0000256" key="2">
    <source>
        <dbReference type="ARBA" id="ARBA00022737"/>
    </source>
</evidence>
<dbReference type="PROSITE" id="PS00101">
    <property type="entry name" value="HEXAPEP_TRANSFERASES"/>
    <property type="match status" value="1"/>
</dbReference>
<dbReference type="Proteomes" id="UP000184442">
    <property type="component" value="Unassembled WGS sequence"/>
</dbReference>
<feature type="domain" description="PglD N-terminal" evidence="5">
    <location>
        <begin position="3"/>
        <end position="83"/>
    </location>
</feature>
<name>A0A1M6BWV6_9FIRM</name>
<feature type="active site" description="Proton acceptor" evidence="3">
    <location>
        <position position="139"/>
    </location>
</feature>
<dbReference type="InterPro" id="IPR020019">
    <property type="entry name" value="AcTrfase_PglD-like"/>
</dbReference>
<keyword evidence="6" id="KW-0012">Acyltransferase</keyword>
<reference evidence="6 7" key="1">
    <citation type="submission" date="2016-11" db="EMBL/GenBank/DDBJ databases">
        <authorList>
            <person name="Jaros S."/>
            <person name="Januszkiewicz K."/>
            <person name="Wedrychowicz H."/>
        </authorList>
    </citation>
    <scope>NUCLEOTIDE SEQUENCE [LARGE SCALE GENOMIC DNA]</scope>
    <source>
        <strain evidence="6 7">DSM 19022</strain>
    </source>
</reference>
<dbReference type="Gene3D" id="3.40.50.20">
    <property type="match status" value="1"/>
</dbReference>
<dbReference type="PANTHER" id="PTHR43300:SF7">
    <property type="entry name" value="UDP-N-ACETYLBACILLOSAMINE N-ACETYLTRANSFERASE"/>
    <property type="match status" value="1"/>
</dbReference>
<dbReference type="InterPro" id="IPR041561">
    <property type="entry name" value="PglD_N"/>
</dbReference>
<keyword evidence="1 6" id="KW-0808">Transferase</keyword>
<feature type="site" description="Increases basicity of active site His" evidence="3">
    <location>
        <position position="140"/>
    </location>
</feature>
<protein>
    <submittedName>
        <fullName evidence="6">Sugar O-acyltransferase, sialic acid O-acetyltransferase NeuD family</fullName>
    </submittedName>
</protein>
<accession>A0A1M6BWV6</accession>
<dbReference type="GO" id="GO:0016746">
    <property type="term" value="F:acyltransferase activity"/>
    <property type="evidence" value="ECO:0007669"/>
    <property type="project" value="UniProtKB-KW"/>
</dbReference>
<dbReference type="Gene3D" id="2.160.10.10">
    <property type="entry name" value="Hexapeptide repeat proteins"/>
    <property type="match status" value="1"/>
</dbReference>